<dbReference type="Proteomes" id="UP000075653">
    <property type="component" value="Unassembled WGS sequence"/>
</dbReference>
<dbReference type="CDD" id="cd11649">
    <property type="entry name" value="RsmI_like"/>
    <property type="match status" value="1"/>
</dbReference>
<dbReference type="STRING" id="1789004.FEMY_02020"/>
<dbReference type="PIRSF" id="PIRSF005917">
    <property type="entry name" value="MTase_YraL"/>
    <property type="match status" value="1"/>
</dbReference>
<proteinExistence type="predicted"/>
<dbReference type="InterPro" id="IPR014777">
    <property type="entry name" value="4pyrrole_Mease_sub1"/>
</dbReference>
<accession>A0A149W1C5</accession>
<comment type="caution">
    <text evidence="1">The sequence shown here is derived from an EMBL/GenBank/DDBJ whole genome shotgun (WGS) entry which is preliminary data.</text>
</comment>
<evidence type="ECO:0000313" key="2">
    <source>
        <dbReference type="Proteomes" id="UP000075653"/>
    </source>
</evidence>
<keyword evidence="1" id="KW-0808">Transferase</keyword>
<dbReference type="PANTHER" id="PTHR46111">
    <property type="entry name" value="RIBOSOMAL RNA SMALL SUBUNIT METHYLTRANSFERASE I"/>
    <property type="match status" value="1"/>
</dbReference>
<gene>
    <name evidence="1" type="primary">rsmI_1</name>
    <name evidence="1" type="ORF">FEMY_02020</name>
</gene>
<keyword evidence="1" id="KW-0489">Methyltransferase</keyword>
<organism evidence="1 2">
    <name type="scientific">Ferrovum myxofaciens</name>
    <dbReference type="NCBI Taxonomy" id="416213"/>
    <lineage>
        <taxon>Bacteria</taxon>
        <taxon>Pseudomonadati</taxon>
        <taxon>Pseudomonadota</taxon>
        <taxon>Betaproteobacteria</taxon>
        <taxon>Ferrovales</taxon>
        <taxon>Ferrovaceae</taxon>
        <taxon>Ferrovum</taxon>
    </lineage>
</organism>
<dbReference type="EMBL" id="LRRD01000003">
    <property type="protein sequence ID" value="KXW59289.1"/>
    <property type="molecule type" value="Genomic_DNA"/>
</dbReference>
<dbReference type="Gene3D" id="3.40.1010.10">
    <property type="entry name" value="Cobalt-precorrin-4 Transmethylase, Domain 1"/>
    <property type="match status" value="1"/>
</dbReference>
<dbReference type="SUPFAM" id="SSF53790">
    <property type="entry name" value="Tetrapyrrole methylase"/>
    <property type="match status" value="1"/>
</dbReference>
<keyword evidence="2" id="KW-1185">Reference proteome</keyword>
<protein>
    <submittedName>
        <fullName evidence="1">Ribosomal RNA small subunit methyltransferase I</fullName>
        <ecNumber evidence="1">2.1.1.198</ecNumber>
    </submittedName>
</protein>
<name>A0A149W1C5_9PROT</name>
<dbReference type="GO" id="GO:0032259">
    <property type="term" value="P:methylation"/>
    <property type="evidence" value="ECO:0007669"/>
    <property type="project" value="UniProtKB-KW"/>
</dbReference>
<dbReference type="PANTHER" id="PTHR46111:SF2">
    <property type="entry name" value="SAM-DEPENDENT METHYLTRANSFERASE"/>
    <property type="match status" value="1"/>
</dbReference>
<dbReference type="PATRIC" id="fig|1789004.3.peg.202"/>
<dbReference type="InterPro" id="IPR014776">
    <property type="entry name" value="4pyrrole_Mease_sub2"/>
</dbReference>
<reference evidence="1 2" key="1">
    <citation type="submission" date="2016-01" db="EMBL/GenBank/DDBJ databases">
        <title>Genome sequence of the acidophilic iron oxidising Ferrovum strain Z-31.</title>
        <authorList>
            <person name="Poehlein A."/>
            <person name="Ullrich S.R."/>
            <person name="Schloemann M."/>
            <person name="Muehling M."/>
            <person name="Daniel R."/>
        </authorList>
    </citation>
    <scope>NUCLEOTIDE SEQUENCE [LARGE SCALE GENOMIC DNA]</scope>
    <source>
        <strain evidence="1 2">Z-31</strain>
    </source>
</reference>
<dbReference type="InterPro" id="IPR008189">
    <property type="entry name" value="rRNA_ssu_MeTfrase_I"/>
</dbReference>
<dbReference type="RefSeq" id="WP_062187296.1">
    <property type="nucleotide sequence ID" value="NZ_LRRD01000003.1"/>
</dbReference>
<sequence length="245" mass="27049">MTPHGTLYLLPVPLSEAPDALLTLSPRLLDRFRQLSFFVVETPKTARRLLKRIGHPLPIAQLTLSSLTQETTMAHLESLLTPLRQGHGLGLLSDAGCPAIADPGASLVRAAHTAGFRVVPETGPSSLLLGLMASGLEGQRFTFHGYLPVPEIARNVRLIELEKRSRALHETQSFIETPYRNGVLFTSLCCTLHPMTQLCVARDLTGPQEWVRTASVSEWRRHPPPDLHHFPTLFLFLAHSPGRGE</sequence>
<dbReference type="AlphaFoldDB" id="A0A149W1C5"/>
<dbReference type="InterPro" id="IPR035996">
    <property type="entry name" value="4pyrrol_Methylase_sf"/>
</dbReference>
<evidence type="ECO:0000313" key="1">
    <source>
        <dbReference type="EMBL" id="KXW59289.1"/>
    </source>
</evidence>
<dbReference type="Gene3D" id="3.30.950.10">
    <property type="entry name" value="Methyltransferase, Cobalt-precorrin-4 Transmethylase, Domain 2"/>
    <property type="match status" value="1"/>
</dbReference>
<dbReference type="EC" id="2.1.1.198" evidence="1"/>
<dbReference type="GO" id="GO:0008168">
    <property type="term" value="F:methyltransferase activity"/>
    <property type="evidence" value="ECO:0007669"/>
    <property type="project" value="UniProtKB-KW"/>
</dbReference>